<feature type="transmembrane region" description="Helical" evidence="1">
    <location>
        <begin position="34"/>
        <end position="56"/>
    </location>
</feature>
<keyword evidence="3" id="KW-1185">Reference proteome</keyword>
<sequence length="257" mass="27577">MPYRHAHKVILLLVPLILWAFWPGYFGMVPTAAFALHAHGITASCWIALVAAQSWTIHARRNALHRTAGLAVFILAPLFTGAAALAMQSMAGKFAGGADSFVAEMGPRLGLYDLLSTIAFVALVRGALIHRRRIASHAAHMLATVLLVVPPILERILPIPFHFHASDGIALVVGLILWRLRPGDGRPFLWVATLSAVQIIQLETVGQSAAWTGIFVQLISIPSAALAGGAILVTALILWRAWLVRGKVVVQPSALAL</sequence>
<dbReference type="Proteomes" id="UP000549617">
    <property type="component" value="Unassembled WGS sequence"/>
</dbReference>
<feature type="transmembrane region" description="Helical" evidence="1">
    <location>
        <begin position="68"/>
        <end position="89"/>
    </location>
</feature>
<evidence type="ECO:0000256" key="1">
    <source>
        <dbReference type="SAM" id="Phobius"/>
    </source>
</evidence>
<organism evidence="2 3">
    <name type="scientific">Sphingobium boeckii</name>
    <dbReference type="NCBI Taxonomy" id="1082345"/>
    <lineage>
        <taxon>Bacteria</taxon>
        <taxon>Pseudomonadati</taxon>
        <taxon>Pseudomonadota</taxon>
        <taxon>Alphaproteobacteria</taxon>
        <taxon>Sphingomonadales</taxon>
        <taxon>Sphingomonadaceae</taxon>
        <taxon>Sphingobium</taxon>
    </lineage>
</organism>
<dbReference type="EMBL" id="JACIJC010000005">
    <property type="protein sequence ID" value="MBB5687270.1"/>
    <property type="molecule type" value="Genomic_DNA"/>
</dbReference>
<gene>
    <name evidence="2" type="ORF">FHS49_003298</name>
</gene>
<reference evidence="2 3" key="1">
    <citation type="submission" date="2020-08" db="EMBL/GenBank/DDBJ databases">
        <title>Genomic Encyclopedia of Type Strains, Phase IV (KMG-IV): sequencing the most valuable type-strain genomes for metagenomic binning, comparative biology and taxonomic classification.</title>
        <authorList>
            <person name="Goeker M."/>
        </authorList>
    </citation>
    <scope>NUCLEOTIDE SEQUENCE [LARGE SCALE GENOMIC DNA]</scope>
    <source>
        <strain evidence="2 3">DSM 25079</strain>
    </source>
</reference>
<keyword evidence="1" id="KW-1133">Transmembrane helix</keyword>
<keyword evidence="1" id="KW-0812">Transmembrane</keyword>
<name>A0A7W9AKE1_9SPHN</name>
<evidence type="ECO:0000313" key="2">
    <source>
        <dbReference type="EMBL" id="MBB5687270.1"/>
    </source>
</evidence>
<accession>A0A7W9AKE1</accession>
<dbReference type="AlphaFoldDB" id="A0A7W9AKE1"/>
<feature type="transmembrane region" description="Helical" evidence="1">
    <location>
        <begin position="185"/>
        <end position="202"/>
    </location>
</feature>
<feature type="transmembrane region" description="Helical" evidence="1">
    <location>
        <begin position="135"/>
        <end position="153"/>
    </location>
</feature>
<feature type="transmembrane region" description="Helical" evidence="1">
    <location>
        <begin position="159"/>
        <end position="178"/>
    </location>
</feature>
<feature type="transmembrane region" description="Helical" evidence="1">
    <location>
        <begin position="9"/>
        <end position="28"/>
    </location>
</feature>
<protein>
    <submittedName>
        <fullName evidence="2">Uncharacterized protein</fullName>
    </submittedName>
</protein>
<dbReference type="RefSeq" id="WP_184020576.1">
    <property type="nucleotide sequence ID" value="NZ_JACIJC010000005.1"/>
</dbReference>
<keyword evidence="1" id="KW-0472">Membrane</keyword>
<feature type="transmembrane region" description="Helical" evidence="1">
    <location>
        <begin position="109"/>
        <end position="128"/>
    </location>
</feature>
<feature type="transmembrane region" description="Helical" evidence="1">
    <location>
        <begin position="214"/>
        <end position="239"/>
    </location>
</feature>
<comment type="caution">
    <text evidence="2">The sequence shown here is derived from an EMBL/GenBank/DDBJ whole genome shotgun (WGS) entry which is preliminary data.</text>
</comment>
<proteinExistence type="predicted"/>
<evidence type="ECO:0000313" key="3">
    <source>
        <dbReference type="Proteomes" id="UP000549617"/>
    </source>
</evidence>